<reference evidence="8 9" key="1">
    <citation type="submission" date="2017-02" db="EMBL/GenBank/DDBJ databases">
        <title>The new phylogeny of genus Mycobacterium.</title>
        <authorList>
            <person name="Tortoli E."/>
            <person name="Trovato A."/>
            <person name="Cirillo D.M."/>
        </authorList>
    </citation>
    <scope>NUCLEOTIDE SEQUENCE [LARGE SCALE GENOMIC DNA]</scope>
    <source>
        <strain evidence="8 9">DSM 45145</strain>
    </source>
</reference>
<dbReference type="InterPro" id="IPR002524">
    <property type="entry name" value="Cation_efflux"/>
</dbReference>
<dbReference type="EMBL" id="MVIC01000019">
    <property type="protein sequence ID" value="ORB14108.1"/>
    <property type="molecule type" value="Genomic_DNA"/>
</dbReference>
<evidence type="ECO:0000256" key="4">
    <source>
        <dbReference type="ARBA" id="ARBA00023136"/>
    </source>
</evidence>
<accession>A0A7I7PH94</accession>
<feature type="transmembrane region" description="Helical" evidence="5">
    <location>
        <begin position="179"/>
        <end position="201"/>
    </location>
</feature>
<evidence type="ECO:0000259" key="6">
    <source>
        <dbReference type="Pfam" id="PF01545"/>
    </source>
</evidence>
<evidence type="ECO:0000256" key="2">
    <source>
        <dbReference type="ARBA" id="ARBA00022692"/>
    </source>
</evidence>
<proteinExistence type="predicted"/>
<dbReference type="SUPFAM" id="SSF161111">
    <property type="entry name" value="Cation efflux protein transmembrane domain-like"/>
    <property type="match status" value="1"/>
</dbReference>
<reference evidence="7 10" key="2">
    <citation type="journal article" date="2019" name="Emerg. Microbes Infect.">
        <title>Comprehensive subspecies identification of 175 nontuberculous mycobacteria species based on 7547 genomic profiles.</title>
        <authorList>
            <person name="Matsumoto Y."/>
            <person name="Kinjo T."/>
            <person name="Motooka D."/>
            <person name="Nabeya D."/>
            <person name="Jung N."/>
            <person name="Uechi K."/>
            <person name="Horii T."/>
            <person name="Iida T."/>
            <person name="Fujita J."/>
            <person name="Nakamura S."/>
        </authorList>
    </citation>
    <scope>NUCLEOTIDE SEQUENCE [LARGE SCALE GENOMIC DNA]</scope>
    <source>
        <strain evidence="7 10">JCM 16367</strain>
    </source>
</reference>
<dbReference type="AlphaFoldDB" id="A0A7I7PH94"/>
<evidence type="ECO:0000256" key="5">
    <source>
        <dbReference type="SAM" id="Phobius"/>
    </source>
</evidence>
<dbReference type="NCBIfam" id="TIGR01297">
    <property type="entry name" value="CDF"/>
    <property type="match status" value="1"/>
</dbReference>
<organism evidence="7 10">
    <name type="scientific">Mycobacterium noviomagense</name>
    <dbReference type="NCBI Taxonomy" id="459858"/>
    <lineage>
        <taxon>Bacteria</taxon>
        <taxon>Bacillati</taxon>
        <taxon>Actinomycetota</taxon>
        <taxon>Actinomycetes</taxon>
        <taxon>Mycobacteriales</taxon>
        <taxon>Mycobacteriaceae</taxon>
        <taxon>Mycobacterium</taxon>
    </lineage>
</organism>
<feature type="domain" description="Cation efflux protein transmembrane" evidence="6">
    <location>
        <begin position="8"/>
        <end position="197"/>
    </location>
</feature>
<comment type="subcellular location">
    <subcellularLocation>
        <location evidence="1">Membrane</location>
        <topology evidence="1">Multi-pass membrane protein</topology>
    </subcellularLocation>
</comment>
<dbReference type="OrthoDB" id="9809646at2"/>
<reference evidence="7" key="3">
    <citation type="submission" date="2020-02" db="EMBL/GenBank/DDBJ databases">
        <authorList>
            <person name="Matsumoto Y."/>
            <person name="Motooka D."/>
            <person name="Nakamura S."/>
        </authorList>
    </citation>
    <scope>NUCLEOTIDE SEQUENCE</scope>
    <source>
        <strain evidence="7">JCM 16367</strain>
    </source>
</reference>
<dbReference type="GO" id="GO:0005385">
    <property type="term" value="F:zinc ion transmembrane transporter activity"/>
    <property type="evidence" value="ECO:0007669"/>
    <property type="project" value="TreeGrafter"/>
</dbReference>
<keyword evidence="9" id="KW-1185">Reference proteome</keyword>
<feature type="transmembrane region" description="Helical" evidence="5">
    <location>
        <begin position="34"/>
        <end position="54"/>
    </location>
</feature>
<evidence type="ECO:0000313" key="10">
    <source>
        <dbReference type="Proteomes" id="UP000466894"/>
    </source>
</evidence>
<sequence>MSTVGRLALALLLDLLLVAALIIVGIMAHSLSVLAAGVDYLADGAAIALSLFAIRLARRADREGQNRYPSPTHLAALVNAGWLLILNVGIVVAAAQRLASGAVGVRGAPVLIVGAVAAVVMLIATVIVGVDVDDGNGREDLNVKAVRLDIAADAAAAAGVAVSGAVILFTGGWDWLDPAVALTIAAVVGYHAVNLIARVLIALRTPSLSEEAAGS</sequence>
<keyword evidence="2 5" id="KW-0812">Transmembrane</keyword>
<dbReference type="Proteomes" id="UP000192374">
    <property type="component" value="Unassembled WGS sequence"/>
</dbReference>
<dbReference type="KEGG" id="mnv:MNVI_32640"/>
<protein>
    <recommendedName>
        <fullName evidence="6">Cation efflux protein transmembrane domain-containing protein</fullName>
    </recommendedName>
</protein>
<keyword evidence="4 5" id="KW-0472">Membrane</keyword>
<evidence type="ECO:0000256" key="1">
    <source>
        <dbReference type="ARBA" id="ARBA00004141"/>
    </source>
</evidence>
<dbReference type="EMBL" id="AP022583">
    <property type="protein sequence ID" value="BBY07946.1"/>
    <property type="molecule type" value="Genomic_DNA"/>
</dbReference>
<feature type="transmembrane region" description="Helical" evidence="5">
    <location>
        <begin position="74"/>
        <end position="95"/>
    </location>
</feature>
<evidence type="ECO:0000256" key="3">
    <source>
        <dbReference type="ARBA" id="ARBA00022989"/>
    </source>
</evidence>
<dbReference type="GO" id="GO:0005886">
    <property type="term" value="C:plasma membrane"/>
    <property type="evidence" value="ECO:0007669"/>
    <property type="project" value="TreeGrafter"/>
</dbReference>
<dbReference type="Proteomes" id="UP000466894">
    <property type="component" value="Chromosome"/>
</dbReference>
<dbReference type="PANTHER" id="PTHR11562:SF17">
    <property type="entry name" value="RE54080P-RELATED"/>
    <property type="match status" value="1"/>
</dbReference>
<evidence type="ECO:0000313" key="8">
    <source>
        <dbReference type="EMBL" id="ORB14108.1"/>
    </source>
</evidence>
<dbReference type="PANTHER" id="PTHR11562">
    <property type="entry name" value="CATION EFFLUX PROTEIN/ ZINC TRANSPORTER"/>
    <property type="match status" value="1"/>
</dbReference>
<feature type="transmembrane region" description="Helical" evidence="5">
    <location>
        <begin position="150"/>
        <end position="173"/>
    </location>
</feature>
<evidence type="ECO:0000313" key="9">
    <source>
        <dbReference type="Proteomes" id="UP000192374"/>
    </source>
</evidence>
<dbReference type="InterPro" id="IPR058533">
    <property type="entry name" value="Cation_efflux_TM"/>
</dbReference>
<dbReference type="RefSeq" id="WP_083087911.1">
    <property type="nucleotide sequence ID" value="NZ_AP022583.1"/>
</dbReference>
<evidence type="ECO:0000313" key="7">
    <source>
        <dbReference type="EMBL" id="BBY07946.1"/>
    </source>
</evidence>
<dbReference type="Gene3D" id="1.20.1510.10">
    <property type="entry name" value="Cation efflux protein transmembrane domain"/>
    <property type="match status" value="1"/>
</dbReference>
<dbReference type="Pfam" id="PF01545">
    <property type="entry name" value="Cation_efflux"/>
    <property type="match status" value="1"/>
</dbReference>
<gene>
    <name evidence="8" type="ORF">BST37_11840</name>
    <name evidence="7" type="ORF">MNVI_32640</name>
</gene>
<keyword evidence="3 5" id="KW-1133">Transmembrane helix</keyword>
<dbReference type="InterPro" id="IPR027469">
    <property type="entry name" value="Cation_efflux_TMD_sf"/>
</dbReference>
<name>A0A7I7PH94_9MYCO</name>
<dbReference type="InterPro" id="IPR050681">
    <property type="entry name" value="CDF/SLC30A"/>
</dbReference>
<feature type="transmembrane region" description="Helical" evidence="5">
    <location>
        <begin position="107"/>
        <end position="130"/>
    </location>
</feature>
<feature type="transmembrane region" description="Helical" evidence="5">
    <location>
        <begin position="7"/>
        <end position="28"/>
    </location>
</feature>